<keyword evidence="2" id="KW-1185">Reference proteome</keyword>
<dbReference type="Proteomes" id="UP001367508">
    <property type="component" value="Unassembled WGS sequence"/>
</dbReference>
<dbReference type="AlphaFoldDB" id="A0AAN9MZQ0"/>
<sequence>MLGTRDPVNIPSPEPVTYATKTDETKLFAGEGAPLHHARLISRRSHRPKQDIAAETRGLALGGRCCFGALALHFPLHRIRTPAFNRI</sequence>
<protein>
    <submittedName>
        <fullName evidence="1">Uncharacterized protein</fullName>
    </submittedName>
</protein>
<organism evidence="1 2">
    <name type="scientific">Canavalia gladiata</name>
    <name type="common">Sword bean</name>
    <name type="synonym">Dolichos gladiatus</name>
    <dbReference type="NCBI Taxonomy" id="3824"/>
    <lineage>
        <taxon>Eukaryota</taxon>
        <taxon>Viridiplantae</taxon>
        <taxon>Streptophyta</taxon>
        <taxon>Embryophyta</taxon>
        <taxon>Tracheophyta</taxon>
        <taxon>Spermatophyta</taxon>
        <taxon>Magnoliopsida</taxon>
        <taxon>eudicotyledons</taxon>
        <taxon>Gunneridae</taxon>
        <taxon>Pentapetalae</taxon>
        <taxon>rosids</taxon>
        <taxon>fabids</taxon>
        <taxon>Fabales</taxon>
        <taxon>Fabaceae</taxon>
        <taxon>Papilionoideae</taxon>
        <taxon>50 kb inversion clade</taxon>
        <taxon>NPAAA clade</taxon>
        <taxon>indigoferoid/millettioid clade</taxon>
        <taxon>Phaseoleae</taxon>
        <taxon>Canavalia</taxon>
    </lineage>
</organism>
<reference evidence="1 2" key="1">
    <citation type="submission" date="2024-01" db="EMBL/GenBank/DDBJ databases">
        <title>The genomes of 5 underutilized Papilionoideae crops provide insights into root nodulation and disease resistanc.</title>
        <authorList>
            <person name="Jiang F."/>
        </authorList>
    </citation>
    <scope>NUCLEOTIDE SEQUENCE [LARGE SCALE GENOMIC DNA]</scope>
    <source>
        <strain evidence="1">LVBAO_FW01</strain>
        <tissue evidence="1">Leaves</tissue>
    </source>
</reference>
<name>A0AAN9MZQ0_CANGL</name>
<evidence type="ECO:0000313" key="2">
    <source>
        <dbReference type="Proteomes" id="UP001367508"/>
    </source>
</evidence>
<comment type="caution">
    <text evidence="1">The sequence shown here is derived from an EMBL/GenBank/DDBJ whole genome shotgun (WGS) entry which is preliminary data.</text>
</comment>
<dbReference type="EMBL" id="JAYMYQ010000001">
    <property type="protein sequence ID" value="KAK7361297.1"/>
    <property type="molecule type" value="Genomic_DNA"/>
</dbReference>
<proteinExistence type="predicted"/>
<accession>A0AAN9MZQ0</accession>
<gene>
    <name evidence="1" type="ORF">VNO77_03347</name>
</gene>
<evidence type="ECO:0000313" key="1">
    <source>
        <dbReference type="EMBL" id="KAK7361297.1"/>
    </source>
</evidence>